<dbReference type="Proteomes" id="UP000032142">
    <property type="component" value="Unassembled WGS sequence"/>
</dbReference>
<accession>A0A0B0NLX9</accession>
<dbReference type="AlphaFoldDB" id="A0A0B0NLX9"/>
<gene>
    <name evidence="1" type="ORF">F383_17412</name>
</gene>
<dbReference type="EMBL" id="KN400048">
    <property type="protein sequence ID" value="KHG13672.1"/>
    <property type="molecule type" value="Genomic_DNA"/>
</dbReference>
<keyword evidence="2" id="KW-1185">Reference proteome</keyword>
<organism evidence="1 2">
    <name type="scientific">Gossypium arboreum</name>
    <name type="common">Tree cotton</name>
    <name type="synonym">Gossypium nanking</name>
    <dbReference type="NCBI Taxonomy" id="29729"/>
    <lineage>
        <taxon>Eukaryota</taxon>
        <taxon>Viridiplantae</taxon>
        <taxon>Streptophyta</taxon>
        <taxon>Embryophyta</taxon>
        <taxon>Tracheophyta</taxon>
        <taxon>Spermatophyta</taxon>
        <taxon>Magnoliopsida</taxon>
        <taxon>eudicotyledons</taxon>
        <taxon>Gunneridae</taxon>
        <taxon>Pentapetalae</taxon>
        <taxon>rosids</taxon>
        <taxon>malvids</taxon>
        <taxon>Malvales</taxon>
        <taxon>Malvaceae</taxon>
        <taxon>Malvoideae</taxon>
        <taxon>Gossypium</taxon>
    </lineage>
</organism>
<name>A0A0B0NLX9_GOSAR</name>
<reference evidence="2" key="1">
    <citation type="submission" date="2014-09" db="EMBL/GenBank/DDBJ databases">
        <authorList>
            <person name="Mudge J."/>
            <person name="Ramaraj T."/>
            <person name="Lindquist I.E."/>
            <person name="Bharti A.K."/>
            <person name="Sundararajan A."/>
            <person name="Cameron C.T."/>
            <person name="Woodward J.E."/>
            <person name="May G.D."/>
            <person name="Brubaker C."/>
            <person name="Broadhvest J."/>
            <person name="Wilkins T.A."/>
        </authorList>
    </citation>
    <scope>NUCLEOTIDE SEQUENCE</scope>
    <source>
        <strain evidence="2">cv. AKA8401</strain>
    </source>
</reference>
<evidence type="ECO:0000313" key="2">
    <source>
        <dbReference type="Proteomes" id="UP000032142"/>
    </source>
</evidence>
<proteinExistence type="predicted"/>
<evidence type="ECO:0000313" key="1">
    <source>
        <dbReference type="EMBL" id="KHG13672.1"/>
    </source>
</evidence>
<sequence length="33" mass="3868">MSGTLALYEISKLSAYPYDFERFNGHSKKRMNI</sequence>
<protein>
    <submittedName>
        <fullName evidence="1">Uncharacterized protein</fullName>
    </submittedName>
</protein>